<dbReference type="InterPro" id="IPR015018">
    <property type="entry name" value="DUF1905"/>
</dbReference>
<dbReference type="AlphaFoldDB" id="A0A5C0VG01"/>
<organism evidence="1 2">
    <name type="scientific">Pedobacter aquae</name>
    <dbReference type="NCBI Taxonomy" id="2605747"/>
    <lineage>
        <taxon>Bacteria</taxon>
        <taxon>Pseudomonadati</taxon>
        <taxon>Bacteroidota</taxon>
        <taxon>Sphingobacteriia</taxon>
        <taxon>Sphingobacteriales</taxon>
        <taxon>Sphingobacteriaceae</taxon>
        <taxon>Pedobacter</taxon>
    </lineage>
</organism>
<gene>
    <name evidence="1" type="ORF">FYC62_07110</name>
</gene>
<dbReference type="Pfam" id="PF08922">
    <property type="entry name" value="DUF1905"/>
    <property type="match status" value="1"/>
</dbReference>
<dbReference type="InterPro" id="IPR037079">
    <property type="entry name" value="AF2212/PG0164-like_sf"/>
</dbReference>
<dbReference type="KEGG" id="pej:FYC62_07110"/>
<protein>
    <submittedName>
        <fullName evidence="1">DUF1905 domain-containing protein</fullName>
    </submittedName>
</protein>
<proteinExistence type="predicted"/>
<accession>A0A5C0VG01</accession>
<keyword evidence="2" id="KW-1185">Reference proteome</keyword>
<name>A0A5C0VG01_9SPHI</name>
<dbReference type="RefSeq" id="WP_149074458.1">
    <property type="nucleotide sequence ID" value="NZ_CP043329.1"/>
</dbReference>
<sequence>MDYLIKEEDLILQYEPGKGAWTYHLVIPNTANMKGKWGSLKVSGNIDGFSISSKNLSPRKKSDKLLAINDEIRKAINKTGGDKVKVTLYLDVVEKLADDDQIVLSFQDALVFDKFKSLTKTEQKSIIDDILSQPNEDKQVERILFISINGLRLDVYSFLENKTKPCKILIYKVLF</sequence>
<dbReference type="SUPFAM" id="SSF141694">
    <property type="entry name" value="AF2212/PG0164-like"/>
    <property type="match status" value="1"/>
</dbReference>
<reference evidence="1 2" key="1">
    <citation type="submission" date="2019-08" db="EMBL/GenBank/DDBJ databases">
        <title>Pedobacter sp. nov., isolated from Han river, South Korea.</title>
        <authorList>
            <person name="Lee D.-H."/>
            <person name="Kim Y.-S."/>
            <person name="Hwang E.-M."/>
            <person name="Le Tran T.C."/>
            <person name="Cha C.-J."/>
        </authorList>
    </citation>
    <scope>NUCLEOTIDE SEQUENCE [LARGE SCALE GENOMIC DNA]</scope>
    <source>
        <strain evidence="1 2">CJ43</strain>
    </source>
</reference>
<dbReference type="Proteomes" id="UP000323653">
    <property type="component" value="Chromosome"/>
</dbReference>
<dbReference type="Gene3D" id="2.40.30.100">
    <property type="entry name" value="AF2212/PG0164-like"/>
    <property type="match status" value="1"/>
</dbReference>
<dbReference type="EMBL" id="CP043329">
    <property type="protein sequence ID" value="QEK51456.1"/>
    <property type="molecule type" value="Genomic_DNA"/>
</dbReference>
<evidence type="ECO:0000313" key="1">
    <source>
        <dbReference type="EMBL" id="QEK51456.1"/>
    </source>
</evidence>
<evidence type="ECO:0000313" key="2">
    <source>
        <dbReference type="Proteomes" id="UP000323653"/>
    </source>
</evidence>